<organism evidence="6 7">
    <name type="scientific">Mytilus edulis</name>
    <name type="common">Blue mussel</name>
    <dbReference type="NCBI Taxonomy" id="6550"/>
    <lineage>
        <taxon>Eukaryota</taxon>
        <taxon>Metazoa</taxon>
        <taxon>Spiralia</taxon>
        <taxon>Lophotrochozoa</taxon>
        <taxon>Mollusca</taxon>
        <taxon>Bivalvia</taxon>
        <taxon>Autobranchia</taxon>
        <taxon>Pteriomorphia</taxon>
        <taxon>Mytilida</taxon>
        <taxon>Mytiloidea</taxon>
        <taxon>Mytilidae</taxon>
        <taxon>Mytilinae</taxon>
        <taxon>Mytilus</taxon>
    </lineage>
</organism>
<name>A0A8S3QGY8_MYTED</name>
<keyword evidence="5" id="KW-0539">Nucleus</keyword>
<gene>
    <name evidence="6" type="ORF">MEDL_9507</name>
</gene>
<dbReference type="OrthoDB" id="18853at2759"/>
<evidence type="ECO:0000313" key="7">
    <source>
        <dbReference type="Proteomes" id="UP000683360"/>
    </source>
</evidence>
<evidence type="ECO:0000256" key="1">
    <source>
        <dbReference type="ARBA" id="ARBA00004126"/>
    </source>
</evidence>
<dbReference type="GO" id="GO:0031965">
    <property type="term" value="C:nuclear membrane"/>
    <property type="evidence" value="ECO:0007669"/>
    <property type="project" value="UniProtKB-SubCell"/>
</dbReference>
<accession>A0A8S3QGY8</accession>
<dbReference type="InterPro" id="IPR002017">
    <property type="entry name" value="Spectrin_repeat"/>
</dbReference>
<dbReference type="CDD" id="cd00176">
    <property type="entry name" value="SPEC"/>
    <property type="match status" value="1"/>
</dbReference>
<evidence type="ECO:0000256" key="3">
    <source>
        <dbReference type="ARBA" id="ARBA00022737"/>
    </source>
</evidence>
<evidence type="ECO:0000256" key="4">
    <source>
        <dbReference type="ARBA" id="ARBA00023136"/>
    </source>
</evidence>
<keyword evidence="2" id="KW-0597">Phosphoprotein</keyword>
<dbReference type="PANTHER" id="PTHR14514">
    <property type="entry name" value="PKA ANCHORING PROTEIN"/>
    <property type="match status" value="1"/>
</dbReference>
<comment type="caution">
    <text evidence="6">The sequence shown here is derived from an EMBL/GenBank/DDBJ whole genome shotgun (WGS) entry which is preliminary data.</text>
</comment>
<dbReference type="Proteomes" id="UP000683360">
    <property type="component" value="Unassembled WGS sequence"/>
</dbReference>
<evidence type="ECO:0000256" key="5">
    <source>
        <dbReference type="ARBA" id="ARBA00023242"/>
    </source>
</evidence>
<proteinExistence type="predicted"/>
<dbReference type="Pfam" id="PF00435">
    <property type="entry name" value="Spectrin"/>
    <property type="match status" value="1"/>
</dbReference>
<dbReference type="InterPro" id="IPR018159">
    <property type="entry name" value="Spectrin/alpha-actinin"/>
</dbReference>
<comment type="subcellular location">
    <subcellularLocation>
        <location evidence="1">Nucleus membrane</location>
    </subcellularLocation>
</comment>
<sequence length="583" mass="67404">MVNEMLQTLNVQKEVIVRLRKEIPERIKYLKAVLPNVESLETGILDLNAWLVKGEALLATHKLDGDHRAVEERLEKHKQFFSETTYQKSIVESKNKVHQKVTSTKPKLKNVNFDDVDIPMEETNTRFQSLISAAKDWEKKLDNLSRLWKVYSQKEQALAGWLQQAQTVLNDNEDDSDSLIRKHKGFFNKIDKRLLDDYLRAGQDILMVLDDRDKSELQQDMASMQETWKNVQASAPIKLVKLEFRLPEEIFIEQVDDAEKHFNKNKNNYREMKMLNRHYRNTDWPVVIVTVGPLIEETEVWKSMEPTIRTINTFMESSVKQMEQLNDASSSMSKMNEMLKYAMQYSPELVQGVFDMMKNQICKDMADFCQKQILLSMPMPSYVPVSEINDMMCTTNWTEVIIEMTAMYDMTGAIEKVDDVCNDGQQYTESSPFDWTGMVKNVDKMVTIYSSPSPLMEGNPIVTIMSMNMSILQETMNVVMNNLQEMNVQNITALTSLSLSMMEQLDTTMSSNNMWKTMKFYLDFWNSYVLLVNKQLENQQLIVDINFLANMSSTFAEFIQTSSAAIPGLLEALKNTTVDVTQV</sequence>
<keyword evidence="4" id="KW-0472">Membrane</keyword>
<keyword evidence="3" id="KW-0677">Repeat</keyword>
<keyword evidence="7" id="KW-1185">Reference proteome</keyword>
<evidence type="ECO:0000313" key="6">
    <source>
        <dbReference type="EMBL" id="CAG2194488.1"/>
    </source>
</evidence>
<dbReference type="Gene3D" id="1.20.58.60">
    <property type="match status" value="1"/>
</dbReference>
<dbReference type="EMBL" id="CAJPWZ010000481">
    <property type="protein sequence ID" value="CAG2194488.1"/>
    <property type="molecule type" value="Genomic_DNA"/>
</dbReference>
<dbReference type="PANTHER" id="PTHR14514:SF7">
    <property type="entry name" value="KASH DOMAIN-CONTAINING PROTEIN"/>
    <property type="match status" value="1"/>
</dbReference>
<protein>
    <submittedName>
        <fullName evidence="6">SYNE1</fullName>
    </submittedName>
</protein>
<dbReference type="AlphaFoldDB" id="A0A8S3QGY8"/>
<evidence type="ECO:0000256" key="2">
    <source>
        <dbReference type="ARBA" id="ARBA00022553"/>
    </source>
</evidence>
<dbReference type="SUPFAM" id="SSF46966">
    <property type="entry name" value="Spectrin repeat"/>
    <property type="match status" value="2"/>
</dbReference>
<reference evidence="6" key="1">
    <citation type="submission" date="2021-03" db="EMBL/GenBank/DDBJ databases">
        <authorList>
            <person name="Bekaert M."/>
        </authorList>
    </citation>
    <scope>NUCLEOTIDE SEQUENCE</scope>
</reference>